<dbReference type="InterPro" id="IPR002745">
    <property type="entry name" value="Ptrans_KptA/Tpt1"/>
</dbReference>
<feature type="region of interest" description="Disordered" evidence="5">
    <location>
        <begin position="2418"/>
        <end position="2437"/>
    </location>
</feature>
<dbReference type="GO" id="GO:0000215">
    <property type="term" value="F:tRNA 2'-phosphotransferase activity"/>
    <property type="evidence" value="ECO:0007669"/>
    <property type="project" value="TreeGrafter"/>
</dbReference>
<feature type="region of interest" description="Disordered" evidence="5">
    <location>
        <begin position="2087"/>
        <end position="2144"/>
    </location>
</feature>
<dbReference type="InterPro" id="IPR042081">
    <property type="entry name" value="RNA_2'-PTrans_C"/>
</dbReference>
<feature type="region of interest" description="Disordered" evidence="5">
    <location>
        <begin position="828"/>
        <end position="847"/>
    </location>
</feature>
<accession>A0A1Q9CFY4</accession>
<reference evidence="7 8" key="1">
    <citation type="submission" date="2016-02" db="EMBL/GenBank/DDBJ databases">
        <title>Genome analysis of coral dinoflagellate symbionts highlights evolutionary adaptations to a symbiotic lifestyle.</title>
        <authorList>
            <person name="Aranda M."/>
            <person name="Li Y."/>
            <person name="Liew Y.J."/>
            <person name="Baumgarten S."/>
            <person name="Simakov O."/>
            <person name="Wilson M."/>
            <person name="Piel J."/>
            <person name="Ashoor H."/>
            <person name="Bougouffa S."/>
            <person name="Bajic V.B."/>
            <person name="Ryu T."/>
            <person name="Ravasi T."/>
            <person name="Bayer T."/>
            <person name="Micklem G."/>
            <person name="Kim H."/>
            <person name="Bhak J."/>
            <person name="Lajeunesse T.C."/>
            <person name="Voolstra C.R."/>
        </authorList>
    </citation>
    <scope>NUCLEOTIDE SEQUENCE [LARGE SCALE GENOMIC DNA]</scope>
    <source>
        <strain evidence="7 8">CCMP2467</strain>
    </source>
</reference>
<dbReference type="SUPFAM" id="SSF56399">
    <property type="entry name" value="ADP-ribosylation"/>
    <property type="match status" value="1"/>
</dbReference>
<evidence type="ECO:0000256" key="3">
    <source>
        <dbReference type="ARBA" id="ARBA00023027"/>
    </source>
</evidence>
<name>A0A1Q9CFY4_SYMMI</name>
<comment type="similarity">
    <text evidence="1">Belongs to the KptA/TPT1 family.</text>
</comment>
<evidence type="ECO:0000256" key="1">
    <source>
        <dbReference type="ARBA" id="ARBA00009836"/>
    </source>
</evidence>
<dbReference type="PANTHER" id="PTHR12684">
    <property type="entry name" value="PUTATIVE PHOSPHOTRANSFERASE"/>
    <property type="match status" value="1"/>
</dbReference>
<feature type="compositionally biased region" description="Basic and acidic residues" evidence="5">
    <location>
        <begin position="2106"/>
        <end position="2117"/>
    </location>
</feature>
<sequence>MSKWHVVGYQERIGLLQCNMTYQRTPPLMQCEADYQESVGPPSKADYTKRASGYRPPRTTCMEGVAVLQSTPPYLEGVTVLQCKMDPPEGVTVLQCKMDYLPPLGLQCKMGYLESVAPPGKMGYLERVGLQSPPDYQGVTVLQSKMDYQGVNMLQSKMDYQGVNMLQSKMDYKGVNMLQSKMDYQAVNMLQSKMDYQGMQTGVLAAGMKQLQEVQTKALERRSAAEPEAVKPGVTALPELKPPAPVEVQDWLQLLAAPLADLSDSSGEWWAKIQELAQQGYQEWSDATPLERLWLLPPNKGCKRGGTGHQKKDCPTKDKNVQAQGAHLTVESAGIRALSYIWGSAPSYESIQRQLDELKLRAMKVIEVLGCTLTWTKGGQAGCPEITDAGQAAQIIAELEMKRVEELKQKTEQLQDQLDAVRMLDVKDADWRILMARYGEEGSASNGLQALYSAPMFKDLPDGIRFSMAPAMDLSTKAGWEYLKMLPVPRRMRKRLYKSRAWILNMFAGTHKKHDPIQLLSGTTSSQVSGEVVVLNVDAMMDAGWNLQGEAYKALLWGAANSKVKAVIGSPPSKGLEAMREGRGTNVHDARYHKELEVLAKQLFLFLLSYTANDGVEPALAIGAPSDREGVWSTTTVHQFEEAVRDIGVSRIDLEKDTLLRCGESIPGKKWCPGLRRAVLDGIRSRGIGDGRDQSESDASVELKNLSKEQRWKLHIARDHIPFRRDCEQCVMTLGTGRPHRRTKQKSAYVLSVDVGGPMRVKSKDARGSGYKFFLAGAYTKPRFDDVEPPKEPDPEDLASLEYDFADLELEEASPEIFKVTAAEGLWNDDEKAEDQQREEAEETEALEGNRAIPMDHLYFVKPLKSKSGKHVKMAIQEIVLQLRHENLPVVRIHSDRAHEMRSVALREWATVDEDGIQAKNLKKNATDKARKTLEKEILAEVDALGFKMNVKRPQLREQGGTLDEEGYTTVGAYQHGGKLGVTNFTKEHPDLTAKIARLFDMVFPEKLFTSVTIVKNTKMPLHCDVFNDKRTKNLVIPLDVTQDAGIWEELRPGDQFQGNYMELEVNGKDTPGQVHNLRKEARINPSRWHCAVQEQSGRRVLLAAHTIGSWKKLVADDVKTLEDLGFQVPEEDAEEAAAMRAVCEMNKEAETYEYAVDGDELVQGFSESDPSAEVDEEIRLSAKAAAENLKTYNIEGVLEDLRGADLRVVHTVHQKEVEQNLPTWVSALAAEVAALETIGAVKRRRGKDAKDYLQMPGVTIVPGKAVFTVKPPSKEGEQYRRKARIVSCGNFQPKSSHEENYSGGAAAESVRLGVAEAARRRWWLCNGDISNAFLRAPVPKGTLLALRPLAVLVRAGLAEEGEVWQVQTALYGFRSSPRWWSTYRTETMKNATTRSGYKFIQGVADPDTWRTIVLQDPSLSELGSALVSAAGALQDEVLTSDQVWALDKLVVESCPSVDSVIGGQMLFALYSCARWDDSLHLTNIELSQAGRISLVETSTSKHKTSHVAHDRSLLLPLICLGRGLYSEPWANSWLASREHFGLGSTGPSLPTYCERKSSFGALPMSATEATLWLRDLLCKSGSSVGSVANITSHGLKATLLSWISKLGGWTERDQKLMGHHFDRESRSVLIYCRDSYTPLAMQTRLLLDKILDGTFSPDRSRARRVRELLGEASNSEDEREQEACAPSDSGPDPDLDGIDPSTDFAPRAGVESVVVPEEGDLQACKHCSVVFSKSSAIDFNPRVDIDINGSQQPHAEARELRVPANTAELCHWQKRGHRRLPAMATSELDSEVEFTRRALQLGVTASNIDSLIASGFKTFGQFAFSVPYQPGSADESPLVELLTSSLSGEPESGQLSCLRRLFWESHGLAVRDLRLRQEHGADSVLKKLPTSERVARAEAQKKRLNGLTWSPETEPSHQLVDRFVSMVEEQTVIYIRPELCASRAQETLQVKQAKTFALGSDGQLRLSHKVDDLECSTAGEWKLRMALQRKSLAMDLAGLVSFQVAESWHKYLFTVREREVPKNMKQVSLQQILDADKRLWILLAEEVRGKIVSRPGAGPVCDSIIQRLSSSNDVLSYLTPQHEVRQPSIPRWEPYNPRGRGGKGKGKDKDKDKNKASESSTSLLSIPEGAHKTTSESNVRAETTDSWTLRARIGPGVPVAATIIVQLPNLWPFISFVKIVITKFVLQVHPDQDRSTLASLGFRLPDATALKVFSGDGALASGFRRIGQEFAMQILQEVRNENKLFEFCVKVLRWALVVWMPADELPKASPASAPSDNSGFKTSPSESNAPGKGVTVGIYATPVESVDRARALQHPMAGPSVVSDSFKKALFANLTRSPSEIVRSRASFMDKVATLMEKLQPAQNALHASFPPELRQVLKGKRLLLFKELLEMYNYDDPQVWQLLRDGPTLTGCQDHPPYADHRYRPASTSTGQLESEAAWRRRSISSKTLSPKDAAILTELGASEVQAGFISGPFRSEQEVSAALGRSDWVATPRFVLLQGCLVNIPFEWTFPRVSGDRVLPPGSEWLGRCVDLAKANKQMAVPRDQRHLVVLCHHDEDGSPLYYISESLPFGAEGSVYGFVRTSRALSFLINEAIRVPSSVYFDDFPALSPRALAKSATDSISFLLSALGWKFSTDPEKAKDFAPQFDVLGCSLDLSGLVGPFGFLEVKNMWATSLTSWMSWAAAVVTTSSSRLYKVSWHSPDSPILIFTDAAFEKGRATLGAVVMDTLGGPADIYDGELPSKLVSSWQRYADEQIICQAELAAAVSIRYRLRRRLAGRKCIYFIDNESARFSLIRAAGVPSMQVLASLFHVWDEDHPHYAWVERVPSASNPADLPSKPPAQRPQVQLTSTWISKAWIKEGDVDRAKEKAEATRREKVMVEAAEAQAMAKGSPEIVTMIGPATLRSIETTETAVTAMIARNRMKDTDVAEMHTETGKNQKRKGGRPGGSLTQTAGKTEMMIASEKPQSGQRPRHMDGLGPGMDLAKQQARITAPNTDRPVRTEEDDLIRELLDSVIQGLTVVMELFEETPSQLHDVVHWKTNEPDFDRVMRHFYPREIPRGMEPNPRVIGPRRTPPSGRIIVSNHRGAEVRNPRWNGQRTSRGRKIGSLPTDREEPGAEETAPETPAPSHLKKEQDDSLDLEALGVYEDRVERVEAAGEFSLHICNNATAEVDDILAQPIMQEVGARQDTIISCVYYNSKQRFRLLWLHDPSRSGPTLVLGAVQGHSKKVDYDSVHERVDPSRVPDLIHGTHYDFYKKIFKEGLLPGAGNKDWRDQLHLLAASTDLSSRLLPSKSDIVLHIDPALATGCRFYKSANGYYLTGEPIGPRAITAVTIRETKERVESEKDGSPPLPSLVLQALLRNQLGGRRQTANAQSSESSHRRAYMALLHLVGLGCPSAPNFPTSKLPPLLQELSYRWRSRPPVGGAEGRLTGMTKCPATGTADFATFPTRREDGGWRDPTPDCYTGKHQDGEPMPRPFSAGWDVLLPVSHFVPLWSLRAAIRYHLEAKKDVCRACADAATGEYDVFRHMHLRRAYVSLFVREDKQVVDLHKDFVAGGGFSEHAEFLKSHMTVNGFLEPMPKGPKNSQAAPKTKKQPKSKQSDKLKRMLRPPGSDSLECVSAKPKAGVKLSKEVAEFLPGMRAGKDMPAGLHAVVANDDDDHRCLAPLSKGGRCRRKRAVGNFCKQHHLEHASEEKKKTSWEQLEGRWKQALLQWDDVQLHLAATLSLEEDAERARKNKLSLDKVSARLKDMGRQRVDTPAEGDCQFIAVIYSGCIPMDPFELRQQVATYLTELGDLFKPWMDTDFGTYEQYVSHMSNRGHYRTMGITAPKGEPSSLQEAFYSEITRNLSEGFTFLLEDPQTKKVNMNGDVKGVVIIYVDDYLIAAEKQACEETHEWFASTWKTNELQYATLDSPIRFLGMEIRQIAGPTGEFDGYSLDQEGYLEELLRHHGVGEKNNSLIPAAREWMSTDPSTFPSTFSNEHLKEAQSRTGELAWMCQRTRPDISYVTNVMSDEFSCGARSSTGLPEVLGVSEDREPYLIDYLHRQLLLA</sequence>
<feature type="domain" description="Reverse transcriptase Ty1/copia-type" evidence="6">
    <location>
        <begin position="1261"/>
        <end position="1391"/>
    </location>
</feature>
<dbReference type="Proteomes" id="UP000186817">
    <property type="component" value="Unassembled WGS sequence"/>
</dbReference>
<keyword evidence="3" id="KW-0520">NAD</keyword>
<evidence type="ECO:0000259" key="6">
    <source>
        <dbReference type="Pfam" id="PF07727"/>
    </source>
</evidence>
<dbReference type="Pfam" id="PF01885">
    <property type="entry name" value="PTS_2-RNA"/>
    <property type="match status" value="1"/>
</dbReference>
<dbReference type="Gene3D" id="3.20.170.30">
    <property type="match status" value="1"/>
</dbReference>
<feature type="region of interest" description="Disordered" evidence="5">
    <location>
        <begin position="1670"/>
        <end position="1703"/>
    </location>
</feature>
<evidence type="ECO:0000256" key="4">
    <source>
        <dbReference type="SAM" id="Coils"/>
    </source>
</evidence>
<protein>
    <submittedName>
        <fullName evidence="7">Putative RNA 2'-phosphotransferase</fullName>
    </submittedName>
</protein>
<dbReference type="PANTHER" id="PTHR12684:SF2">
    <property type="entry name" value="TRNA 2'-PHOSPHOTRANSFERASE 1"/>
    <property type="match status" value="1"/>
</dbReference>
<feature type="region of interest" description="Disordered" evidence="5">
    <location>
        <begin position="2932"/>
        <end position="2959"/>
    </location>
</feature>
<comment type="caution">
    <text evidence="7">The sequence shown here is derived from an EMBL/GenBank/DDBJ whole genome shotgun (WGS) entry which is preliminary data.</text>
</comment>
<dbReference type="OrthoDB" id="438242at2759"/>
<feature type="region of interest" description="Disordered" evidence="5">
    <location>
        <begin position="2267"/>
        <end position="2294"/>
    </location>
</feature>
<keyword evidence="8" id="KW-1185">Reference proteome</keyword>
<dbReference type="Pfam" id="PF07727">
    <property type="entry name" value="RVT_2"/>
    <property type="match status" value="1"/>
</dbReference>
<dbReference type="GO" id="GO:0006388">
    <property type="term" value="P:tRNA splicing, via endonucleolytic cleavage and ligation"/>
    <property type="evidence" value="ECO:0007669"/>
    <property type="project" value="TreeGrafter"/>
</dbReference>
<feature type="compositionally biased region" description="Polar residues" evidence="5">
    <location>
        <begin position="2273"/>
        <end position="2289"/>
    </location>
</feature>
<evidence type="ECO:0000313" key="8">
    <source>
        <dbReference type="Proteomes" id="UP000186817"/>
    </source>
</evidence>
<evidence type="ECO:0000313" key="7">
    <source>
        <dbReference type="EMBL" id="OLP81845.1"/>
    </source>
</evidence>
<keyword evidence="4" id="KW-0175">Coiled coil</keyword>
<feature type="region of interest" description="Disordered" evidence="5">
    <location>
        <begin position="3579"/>
        <end position="3620"/>
    </location>
</feature>
<gene>
    <name evidence="7" type="primary">kptA</name>
    <name evidence="7" type="ORF">AK812_SmicGene37553</name>
</gene>
<dbReference type="EMBL" id="LSRX01001244">
    <property type="protein sequence ID" value="OLP81845.1"/>
    <property type="molecule type" value="Genomic_DNA"/>
</dbReference>
<keyword evidence="2 7" id="KW-0808">Transferase</keyword>
<evidence type="ECO:0000256" key="2">
    <source>
        <dbReference type="ARBA" id="ARBA00022679"/>
    </source>
</evidence>
<proteinExistence type="inferred from homology"/>
<feature type="region of interest" description="Disordered" evidence="5">
    <location>
        <begin position="3089"/>
        <end position="3140"/>
    </location>
</feature>
<evidence type="ECO:0000256" key="5">
    <source>
        <dbReference type="SAM" id="MobiDB-lite"/>
    </source>
</evidence>
<feature type="coiled-coil region" evidence="4">
    <location>
        <begin position="397"/>
        <end position="424"/>
    </location>
</feature>
<organism evidence="7 8">
    <name type="scientific">Symbiodinium microadriaticum</name>
    <name type="common">Dinoflagellate</name>
    <name type="synonym">Zooxanthella microadriatica</name>
    <dbReference type="NCBI Taxonomy" id="2951"/>
    <lineage>
        <taxon>Eukaryota</taxon>
        <taxon>Sar</taxon>
        <taxon>Alveolata</taxon>
        <taxon>Dinophyceae</taxon>
        <taxon>Suessiales</taxon>
        <taxon>Symbiodiniaceae</taxon>
        <taxon>Symbiodinium</taxon>
    </lineage>
</organism>
<dbReference type="InterPro" id="IPR013103">
    <property type="entry name" value="RVT_2"/>
</dbReference>